<dbReference type="OMA" id="METQFRN"/>
<sequence>MSSLVSEFLINPVLRHARRFSRSDPETDHIDPVTNQRTALDSTHEDAIEDIAERLEALGGSRNGEHGGAETISGSALTSSPIEEHGGLDAEPRVLEEIRDRSAPSTSSGGMPHRSSSLRSDPGQVDDEMTDNPSFGIPNRFRANSAASTTFSTRNSTSAMSATDIPPRRNARERGQPGSASRTKNSSLPEDDGMGALRQQIIHIQAMEIPADQKARFMQQLLTRQYSEAQEIFHAKQQQPTAPSPASMISQERPVGPGSLSSFLWQMNGDDELPATDQQHTFHLSPGDLEQTYAPPDPPETDEDGNVIVKDEVEVLGCTHYKRNVKLQCSACDKWYTCRLCHDEAEDHILDRKATKNMLCMICSCAQRAGEFCVNCGERTAWYYCGVCKLWDNDADKSIYHCNDCGICRKGRGLGKDVFHCKTCGTCMSMANEKSHKCIERVSDCDCPICGEYMFTSPSPVVFMLCGHGIHRACYDRHMKSSYKCPICSKSTVNMETQFRNLDRAIDAQPMPPQFRDTKAMVSCNDCYAKSAVQYHWLGLKCAICDSYNTAQLSILSDPAVEVPPLESREVETSVTPEPSRDNLSPPQPSTGLVRHRRHSAHVQVSSSSGESARFAPYARRPRIGRSVSPVRGLGFFHDPVSSQALETDDSVHGDDDLDFWGRDEPRSVTSVENIEEMGEEEESDDDDSVMGDCDDDDDVDDEDEFELFGHR</sequence>
<feature type="compositionally biased region" description="Polar residues" evidence="5">
    <location>
        <begin position="145"/>
        <end position="161"/>
    </location>
</feature>
<dbReference type="Pfam" id="PF14599">
    <property type="entry name" value="zinc_ribbon_6"/>
    <property type="match status" value="1"/>
</dbReference>
<dbReference type="InterPro" id="IPR037275">
    <property type="entry name" value="Znf_CTCHY_sf"/>
</dbReference>
<dbReference type="InterPro" id="IPR013083">
    <property type="entry name" value="Znf_RING/FYVE/PHD"/>
</dbReference>
<feature type="region of interest" description="Disordered" evidence="5">
    <location>
        <begin position="646"/>
        <end position="712"/>
    </location>
</feature>
<feature type="region of interest" description="Disordered" evidence="5">
    <location>
        <begin position="235"/>
        <end position="290"/>
    </location>
</feature>
<feature type="domain" description="CTCHY-type" evidence="8">
    <location>
        <begin position="380"/>
        <end position="446"/>
    </location>
</feature>
<dbReference type="Gene3D" id="2.20.28.10">
    <property type="match status" value="1"/>
</dbReference>
<keyword evidence="2 4" id="KW-0863">Zinc-finger</keyword>
<feature type="compositionally biased region" description="Basic and acidic residues" evidence="5">
    <location>
        <begin position="21"/>
        <end position="31"/>
    </location>
</feature>
<dbReference type="AlphaFoldDB" id="K1WKR0"/>
<dbReference type="KEGG" id="mbe:MBM_09071"/>
<dbReference type="InterPro" id="IPR001841">
    <property type="entry name" value="Znf_RING"/>
</dbReference>
<feature type="region of interest" description="Disordered" evidence="5">
    <location>
        <begin position="59"/>
        <end position="193"/>
    </location>
</feature>
<evidence type="ECO:0000313" key="10">
    <source>
        <dbReference type="Proteomes" id="UP000006753"/>
    </source>
</evidence>
<dbReference type="GO" id="GO:0016567">
    <property type="term" value="P:protein ubiquitination"/>
    <property type="evidence" value="ECO:0007669"/>
    <property type="project" value="TreeGrafter"/>
</dbReference>
<dbReference type="RefSeq" id="XP_007296960.1">
    <property type="nucleotide sequence ID" value="XM_007296898.1"/>
</dbReference>
<evidence type="ECO:0000256" key="3">
    <source>
        <dbReference type="ARBA" id="ARBA00022833"/>
    </source>
</evidence>
<dbReference type="PROSITE" id="PS51266">
    <property type="entry name" value="ZF_CHY"/>
    <property type="match status" value="1"/>
</dbReference>
<dbReference type="SUPFAM" id="SSF57850">
    <property type="entry name" value="RING/U-box"/>
    <property type="match status" value="1"/>
</dbReference>
<dbReference type="Gene3D" id="3.30.40.10">
    <property type="entry name" value="Zinc/RING finger domain, C3HC4 (zinc finger)"/>
    <property type="match status" value="1"/>
</dbReference>
<dbReference type="Proteomes" id="UP000006753">
    <property type="component" value="Unassembled WGS sequence"/>
</dbReference>
<evidence type="ECO:0000313" key="9">
    <source>
        <dbReference type="EMBL" id="EKD12842.1"/>
    </source>
</evidence>
<feature type="compositionally biased region" description="Polar residues" evidence="5">
    <location>
        <begin position="573"/>
        <end position="585"/>
    </location>
</feature>
<reference evidence="9 10" key="1">
    <citation type="journal article" date="2012" name="BMC Genomics">
        <title>Sequencing the genome of Marssonina brunnea reveals fungus-poplar co-evolution.</title>
        <authorList>
            <person name="Zhu S."/>
            <person name="Cao Y.-Z."/>
            <person name="Jiang C."/>
            <person name="Tan B.-Y."/>
            <person name="Wang Z."/>
            <person name="Feng S."/>
            <person name="Zhang L."/>
            <person name="Su X.-H."/>
            <person name="Brejova B."/>
            <person name="Vinar T."/>
            <person name="Xu M."/>
            <person name="Wang M.-X."/>
            <person name="Zhang S.-G."/>
            <person name="Huang M.-R."/>
            <person name="Wu R."/>
            <person name="Zhou Y."/>
        </authorList>
    </citation>
    <scope>NUCLEOTIDE SEQUENCE [LARGE SCALE GENOMIC DNA]</scope>
    <source>
        <strain evidence="9 10">MB_m1</strain>
    </source>
</reference>
<feature type="compositionally biased region" description="Basic and acidic residues" evidence="5">
    <location>
        <begin position="82"/>
        <end position="102"/>
    </location>
</feature>
<dbReference type="GO" id="GO:0008270">
    <property type="term" value="F:zinc ion binding"/>
    <property type="evidence" value="ECO:0007669"/>
    <property type="project" value="UniProtKB-KW"/>
</dbReference>
<name>K1WKR0_MARBU</name>
<dbReference type="PROSITE" id="PS51270">
    <property type="entry name" value="ZF_CTCHY"/>
    <property type="match status" value="1"/>
</dbReference>
<evidence type="ECO:0000256" key="1">
    <source>
        <dbReference type="ARBA" id="ARBA00022723"/>
    </source>
</evidence>
<dbReference type="SMART" id="SM00184">
    <property type="entry name" value="RING"/>
    <property type="match status" value="1"/>
</dbReference>
<dbReference type="GO" id="GO:0005634">
    <property type="term" value="C:nucleus"/>
    <property type="evidence" value="ECO:0007669"/>
    <property type="project" value="TreeGrafter"/>
</dbReference>
<feature type="compositionally biased region" description="Polar residues" evidence="5">
    <location>
        <begin position="178"/>
        <end position="188"/>
    </location>
</feature>
<dbReference type="PROSITE" id="PS50089">
    <property type="entry name" value="ZF_RING_2"/>
    <property type="match status" value="1"/>
</dbReference>
<accession>K1WKR0</accession>
<feature type="compositionally biased region" description="Basic and acidic residues" evidence="5">
    <location>
        <begin position="650"/>
        <end position="667"/>
    </location>
</feature>
<feature type="compositionally biased region" description="Polar residues" evidence="5">
    <location>
        <begin position="72"/>
        <end position="81"/>
    </location>
</feature>
<dbReference type="InterPro" id="IPR039512">
    <property type="entry name" value="RCHY1_zinc-ribbon"/>
</dbReference>
<evidence type="ECO:0000259" key="8">
    <source>
        <dbReference type="PROSITE" id="PS51270"/>
    </source>
</evidence>
<evidence type="ECO:0000259" key="7">
    <source>
        <dbReference type="PROSITE" id="PS51266"/>
    </source>
</evidence>
<dbReference type="GO" id="GO:0006511">
    <property type="term" value="P:ubiquitin-dependent protein catabolic process"/>
    <property type="evidence" value="ECO:0007669"/>
    <property type="project" value="TreeGrafter"/>
</dbReference>
<gene>
    <name evidence="9" type="ORF">MBM_09071</name>
</gene>
<dbReference type="PANTHER" id="PTHR21319">
    <property type="entry name" value="RING FINGER AND CHY ZINC FINGER DOMAIN-CONTAINING PROTEIN 1"/>
    <property type="match status" value="1"/>
</dbReference>
<dbReference type="InterPro" id="IPR037274">
    <property type="entry name" value="Znf_CHY_sf"/>
</dbReference>
<feature type="compositionally biased region" description="Acidic residues" evidence="5">
    <location>
        <begin position="674"/>
        <end position="712"/>
    </location>
</feature>
<dbReference type="HOGENOM" id="CLU_013368_4_3_1"/>
<dbReference type="eggNOG" id="KOG1940">
    <property type="taxonomic scope" value="Eukaryota"/>
</dbReference>
<dbReference type="Pfam" id="PF05495">
    <property type="entry name" value="zf-CHY"/>
    <property type="match status" value="1"/>
</dbReference>
<dbReference type="Pfam" id="PF13639">
    <property type="entry name" value="zf-RING_2"/>
    <property type="match status" value="1"/>
</dbReference>
<dbReference type="STRING" id="1072389.K1WKR0"/>
<dbReference type="InParanoid" id="K1WKR0"/>
<feature type="region of interest" description="Disordered" evidence="5">
    <location>
        <begin position="564"/>
        <end position="618"/>
    </location>
</feature>
<dbReference type="SUPFAM" id="SSF161245">
    <property type="entry name" value="Zinc hairpin stack"/>
    <property type="match status" value="1"/>
</dbReference>
<dbReference type="OrthoDB" id="411372at2759"/>
<evidence type="ECO:0000259" key="6">
    <source>
        <dbReference type="PROSITE" id="PS50089"/>
    </source>
</evidence>
<feature type="region of interest" description="Disordered" evidence="5">
    <location>
        <begin position="20"/>
        <end position="42"/>
    </location>
</feature>
<dbReference type="InterPro" id="IPR008913">
    <property type="entry name" value="Znf_CHY"/>
</dbReference>
<dbReference type="GO" id="GO:0061630">
    <property type="term" value="F:ubiquitin protein ligase activity"/>
    <property type="evidence" value="ECO:0007669"/>
    <property type="project" value="TreeGrafter"/>
</dbReference>
<dbReference type="CDD" id="cd16464">
    <property type="entry name" value="RING-H2_Pirh2-like"/>
    <property type="match status" value="1"/>
</dbReference>
<evidence type="ECO:0000256" key="5">
    <source>
        <dbReference type="SAM" id="MobiDB-lite"/>
    </source>
</evidence>
<dbReference type="GeneID" id="18765006"/>
<protein>
    <submittedName>
        <fullName evidence="9">CHY zinc finger protein</fullName>
    </submittedName>
</protein>
<dbReference type="PANTHER" id="PTHR21319:SF0">
    <property type="entry name" value="AND RING FINGER DOMAIN PROTEIN, PUTATIVE (AFU_ORTHOLOGUE AFUA_1G08900)-RELATED"/>
    <property type="match status" value="1"/>
</dbReference>
<keyword evidence="1" id="KW-0479">Metal-binding</keyword>
<feature type="compositionally biased region" description="Polar residues" evidence="5">
    <location>
        <begin position="103"/>
        <end position="119"/>
    </location>
</feature>
<feature type="compositionally biased region" description="Basic and acidic residues" evidence="5">
    <location>
        <begin position="166"/>
        <end position="175"/>
    </location>
</feature>
<dbReference type="InterPro" id="IPR017921">
    <property type="entry name" value="Znf_CTCHY"/>
</dbReference>
<evidence type="ECO:0000256" key="2">
    <source>
        <dbReference type="ARBA" id="ARBA00022771"/>
    </source>
</evidence>
<dbReference type="EMBL" id="JH921454">
    <property type="protein sequence ID" value="EKD12842.1"/>
    <property type="molecule type" value="Genomic_DNA"/>
</dbReference>
<dbReference type="SUPFAM" id="SSF161219">
    <property type="entry name" value="CHY zinc finger-like"/>
    <property type="match status" value="1"/>
</dbReference>
<proteinExistence type="predicted"/>
<keyword evidence="10" id="KW-1185">Reference proteome</keyword>
<evidence type="ECO:0000256" key="4">
    <source>
        <dbReference type="PROSITE-ProRule" id="PRU00601"/>
    </source>
</evidence>
<feature type="domain" description="RING-type" evidence="6">
    <location>
        <begin position="447"/>
        <end position="489"/>
    </location>
</feature>
<keyword evidence="3" id="KW-0862">Zinc</keyword>
<organism evidence="9 10">
    <name type="scientific">Marssonina brunnea f. sp. multigermtubi (strain MB_m1)</name>
    <name type="common">Marssonina leaf spot fungus</name>
    <dbReference type="NCBI Taxonomy" id="1072389"/>
    <lineage>
        <taxon>Eukaryota</taxon>
        <taxon>Fungi</taxon>
        <taxon>Dikarya</taxon>
        <taxon>Ascomycota</taxon>
        <taxon>Pezizomycotina</taxon>
        <taxon>Leotiomycetes</taxon>
        <taxon>Helotiales</taxon>
        <taxon>Drepanopezizaceae</taxon>
        <taxon>Drepanopeziza</taxon>
    </lineage>
</organism>
<feature type="domain" description="CHY-type" evidence="7">
    <location>
        <begin position="311"/>
        <end position="378"/>
    </location>
</feature>